<dbReference type="EMBL" id="SNZH01000015">
    <property type="protein sequence ID" value="TDR39620.1"/>
    <property type="molecule type" value="Genomic_DNA"/>
</dbReference>
<dbReference type="Pfam" id="PF00027">
    <property type="entry name" value="cNMP_binding"/>
    <property type="match status" value="1"/>
</dbReference>
<dbReference type="PROSITE" id="PS51063">
    <property type="entry name" value="HTH_CRP_2"/>
    <property type="match status" value="1"/>
</dbReference>
<dbReference type="Pfam" id="PF13545">
    <property type="entry name" value="HTH_Crp_2"/>
    <property type="match status" value="1"/>
</dbReference>
<keyword evidence="11" id="KW-0804">Transcription</keyword>
<dbReference type="InterPro" id="IPR012318">
    <property type="entry name" value="HTH_CRP"/>
</dbReference>
<dbReference type="Gene3D" id="1.10.10.10">
    <property type="entry name" value="Winged helix-like DNA-binding domain superfamily/Winged helix DNA-binding domain"/>
    <property type="match status" value="1"/>
</dbReference>
<dbReference type="SMART" id="SM00100">
    <property type="entry name" value="cNMP"/>
    <property type="match status" value="1"/>
</dbReference>
<keyword evidence="5" id="KW-0021">Allosteric enzyme</keyword>
<evidence type="ECO:0000256" key="10">
    <source>
        <dbReference type="ARBA" id="ARBA00023159"/>
    </source>
</evidence>
<comment type="caution">
    <text evidence="15">The sequence shown here is derived from an EMBL/GenBank/DDBJ whole genome shotgun (WGS) entry which is preliminary data.</text>
</comment>
<dbReference type="SMART" id="SM00419">
    <property type="entry name" value="HTH_CRP"/>
    <property type="match status" value="1"/>
</dbReference>
<reference evidence="15 16" key="1">
    <citation type="submission" date="2019-03" db="EMBL/GenBank/DDBJ databases">
        <title>Genomic Encyclopedia of Type Strains, Phase IV (KMG-IV): sequencing the most valuable type-strain genomes for metagenomic binning, comparative biology and taxonomic classification.</title>
        <authorList>
            <person name="Goeker M."/>
        </authorList>
    </citation>
    <scope>NUCLEOTIDE SEQUENCE [LARGE SCALE GENOMIC DNA]</scope>
    <source>
        <strain evidence="15 16">DSM 21667</strain>
    </source>
</reference>
<evidence type="ECO:0000256" key="7">
    <source>
        <dbReference type="ARBA" id="ARBA00023015"/>
    </source>
</evidence>
<evidence type="ECO:0000256" key="8">
    <source>
        <dbReference type="ARBA" id="ARBA00023026"/>
    </source>
</evidence>
<dbReference type="GO" id="GO:0003824">
    <property type="term" value="F:catalytic activity"/>
    <property type="evidence" value="ECO:0007669"/>
    <property type="project" value="UniProtKB-KW"/>
</dbReference>
<evidence type="ECO:0000256" key="3">
    <source>
        <dbReference type="ARBA" id="ARBA00020769"/>
    </source>
</evidence>
<evidence type="ECO:0000256" key="5">
    <source>
        <dbReference type="ARBA" id="ARBA00022533"/>
    </source>
</evidence>
<dbReference type="SUPFAM" id="SSF46785">
    <property type="entry name" value="Winged helix' DNA-binding domain"/>
    <property type="match status" value="1"/>
</dbReference>
<dbReference type="GO" id="GO:0003677">
    <property type="term" value="F:DNA binding"/>
    <property type="evidence" value="ECO:0007669"/>
    <property type="project" value="UniProtKB-KW"/>
</dbReference>
<dbReference type="InterPro" id="IPR036390">
    <property type="entry name" value="WH_DNA-bd_sf"/>
</dbReference>
<keyword evidence="16" id="KW-1185">Reference proteome</keyword>
<dbReference type="GO" id="GO:0003700">
    <property type="term" value="F:DNA-binding transcription factor activity"/>
    <property type="evidence" value="ECO:0007669"/>
    <property type="project" value="TreeGrafter"/>
</dbReference>
<keyword evidence="10" id="KW-0010">Activator</keyword>
<organism evidence="15 16">
    <name type="scientific">Tahibacter aquaticus</name>
    <dbReference type="NCBI Taxonomy" id="520092"/>
    <lineage>
        <taxon>Bacteria</taxon>
        <taxon>Pseudomonadati</taxon>
        <taxon>Pseudomonadota</taxon>
        <taxon>Gammaproteobacteria</taxon>
        <taxon>Lysobacterales</taxon>
        <taxon>Rhodanobacteraceae</taxon>
        <taxon>Tahibacter</taxon>
    </lineage>
</organism>
<dbReference type="GO" id="GO:0005829">
    <property type="term" value="C:cytosol"/>
    <property type="evidence" value="ECO:0007669"/>
    <property type="project" value="TreeGrafter"/>
</dbReference>
<keyword evidence="7" id="KW-0805">Transcription regulation</keyword>
<dbReference type="PANTHER" id="PTHR24567:SF68">
    <property type="entry name" value="DNA-BINDING TRANSCRIPTIONAL DUAL REGULATOR CRP"/>
    <property type="match status" value="1"/>
</dbReference>
<sequence length="266" mass="30108">MGNRRDGTGPLAATDYSPWQRPRLAQELGLSGMQKIADFRYNLQQTVNKVQAPPMLVPDRQAMERFLGQCHRRRYPSKTAIIRPGDSANILYYIIDGSLTVLTEDEEGRELILAYINRGEFIGEMGLFVETPRREVMVRSRTPVELAEISYERLFHLFETSLAAECPKILFAIGSQLSNRLLHTSRKVSRLAFMDVTSRVAKTLIDLTEEPDAMTHPKGSQIRISRQEISRIVGCSREMVGRVLKQLEEQGMITVTGKTIVVLGTR</sequence>
<dbReference type="PRINTS" id="PR00034">
    <property type="entry name" value="HTHCRP"/>
</dbReference>
<dbReference type="InterPro" id="IPR018490">
    <property type="entry name" value="cNMP-bd_dom_sf"/>
</dbReference>
<dbReference type="SUPFAM" id="SSF51206">
    <property type="entry name" value="cAMP-binding domain-like"/>
    <property type="match status" value="1"/>
</dbReference>
<evidence type="ECO:0000256" key="11">
    <source>
        <dbReference type="ARBA" id="ARBA00023163"/>
    </source>
</evidence>
<dbReference type="CDD" id="cd00038">
    <property type="entry name" value="CAP_ED"/>
    <property type="match status" value="1"/>
</dbReference>
<comment type="subunit">
    <text evidence="2">Homodimer.</text>
</comment>
<keyword evidence="6" id="KW-0973">c-di-GMP</keyword>
<evidence type="ECO:0000256" key="4">
    <source>
        <dbReference type="ARBA" id="ARBA00022491"/>
    </source>
</evidence>
<evidence type="ECO:0000256" key="9">
    <source>
        <dbReference type="ARBA" id="ARBA00023125"/>
    </source>
</evidence>
<dbReference type="FunFam" id="1.10.10.10:FF:000006">
    <property type="entry name" value="cAMP-activated global transcriptional regulator CRP"/>
    <property type="match status" value="1"/>
</dbReference>
<evidence type="ECO:0000313" key="15">
    <source>
        <dbReference type="EMBL" id="TDR39620.1"/>
    </source>
</evidence>
<dbReference type="PANTHER" id="PTHR24567">
    <property type="entry name" value="CRP FAMILY TRANSCRIPTIONAL REGULATORY PROTEIN"/>
    <property type="match status" value="1"/>
</dbReference>
<keyword evidence="8" id="KW-0843">Virulence</keyword>
<accession>A0A4R6YPD8</accession>
<dbReference type="AlphaFoldDB" id="A0A4R6YPD8"/>
<keyword evidence="4" id="KW-0678">Repressor</keyword>
<evidence type="ECO:0000259" key="14">
    <source>
        <dbReference type="PROSITE" id="PS51063"/>
    </source>
</evidence>
<feature type="domain" description="Cyclic nucleotide-binding" evidence="13">
    <location>
        <begin position="59"/>
        <end position="158"/>
    </location>
</feature>
<dbReference type="InterPro" id="IPR018488">
    <property type="entry name" value="cNMP-bd_CS"/>
</dbReference>
<dbReference type="InterPro" id="IPR014710">
    <property type="entry name" value="RmlC-like_jellyroll"/>
</dbReference>
<dbReference type="InterPro" id="IPR050397">
    <property type="entry name" value="Env_Response_Regulators"/>
</dbReference>
<evidence type="ECO:0000259" key="13">
    <source>
        <dbReference type="PROSITE" id="PS50042"/>
    </source>
</evidence>
<dbReference type="NCBIfam" id="NF008732">
    <property type="entry name" value="PRK11753.1"/>
    <property type="match status" value="1"/>
</dbReference>
<dbReference type="Gene3D" id="2.60.120.10">
    <property type="entry name" value="Jelly Rolls"/>
    <property type="match status" value="1"/>
</dbReference>
<comment type="subcellular location">
    <subcellularLocation>
        <location evidence="1">Cytoplasm</location>
    </subcellularLocation>
</comment>
<evidence type="ECO:0000256" key="2">
    <source>
        <dbReference type="ARBA" id="ARBA00011738"/>
    </source>
</evidence>
<evidence type="ECO:0000256" key="12">
    <source>
        <dbReference type="ARBA" id="ARBA00031697"/>
    </source>
</evidence>
<dbReference type="InterPro" id="IPR036388">
    <property type="entry name" value="WH-like_DNA-bd_sf"/>
</dbReference>
<keyword evidence="9" id="KW-0238">DNA-binding</keyword>
<dbReference type="PROSITE" id="PS00888">
    <property type="entry name" value="CNMP_BINDING_1"/>
    <property type="match status" value="1"/>
</dbReference>
<evidence type="ECO:0000256" key="1">
    <source>
        <dbReference type="ARBA" id="ARBA00004496"/>
    </source>
</evidence>
<name>A0A4R6YPD8_9GAMM</name>
<feature type="domain" description="HTH crp-type" evidence="14">
    <location>
        <begin position="194"/>
        <end position="266"/>
    </location>
</feature>
<evidence type="ECO:0000256" key="6">
    <source>
        <dbReference type="ARBA" id="ARBA00022636"/>
    </source>
</evidence>
<dbReference type="InterPro" id="IPR000595">
    <property type="entry name" value="cNMP-bd_dom"/>
</dbReference>
<evidence type="ECO:0000313" key="16">
    <source>
        <dbReference type="Proteomes" id="UP000295293"/>
    </source>
</evidence>
<gene>
    <name evidence="15" type="ORF">DFR29_1157</name>
</gene>
<protein>
    <recommendedName>
        <fullName evidence="3">CRP-like protein Clp</fullName>
    </recommendedName>
    <alternativeName>
        <fullName evidence="12">Catabolite activation-like protein</fullName>
    </alternativeName>
</protein>
<dbReference type="Proteomes" id="UP000295293">
    <property type="component" value="Unassembled WGS sequence"/>
</dbReference>
<proteinExistence type="predicted"/>
<dbReference type="PROSITE" id="PS50042">
    <property type="entry name" value="CNMP_BINDING_3"/>
    <property type="match status" value="1"/>
</dbReference>